<dbReference type="Gene3D" id="2.100.10.30">
    <property type="entry name" value="Jacalin-like lectin domain"/>
    <property type="match status" value="1"/>
</dbReference>
<evidence type="ECO:0000259" key="3">
    <source>
        <dbReference type="PROSITE" id="PS51752"/>
    </source>
</evidence>
<comment type="caution">
    <text evidence="1">Lacks conserved residue(s) required for the propagation of feature annotation.</text>
</comment>
<dbReference type="Gene3D" id="2.10.25.10">
    <property type="entry name" value="Laminin"/>
    <property type="match status" value="1"/>
</dbReference>
<feature type="non-terminal residue" evidence="4">
    <location>
        <position position="257"/>
    </location>
</feature>
<feature type="disulfide bond" evidence="1">
    <location>
        <begin position="113"/>
        <end position="123"/>
    </location>
</feature>
<dbReference type="InterPro" id="IPR000742">
    <property type="entry name" value="EGF"/>
</dbReference>
<feature type="non-terminal residue" evidence="4">
    <location>
        <position position="1"/>
    </location>
</feature>
<dbReference type="AlphaFoldDB" id="A0A820B577"/>
<feature type="domain" description="Jacalin-type lectin" evidence="3">
    <location>
        <begin position="1"/>
        <end position="109"/>
    </location>
</feature>
<evidence type="ECO:0000256" key="1">
    <source>
        <dbReference type="PROSITE-ProRule" id="PRU00076"/>
    </source>
</evidence>
<dbReference type="InterPro" id="IPR001229">
    <property type="entry name" value="Jacalin-like_lectin_dom"/>
</dbReference>
<keyword evidence="1" id="KW-0245">EGF-like domain</keyword>
<feature type="domain" description="EGF-like" evidence="2">
    <location>
        <begin position="109"/>
        <end position="141"/>
    </location>
</feature>
<organism evidence="4 5">
    <name type="scientific">Adineta steineri</name>
    <dbReference type="NCBI Taxonomy" id="433720"/>
    <lineage>
        <taxon>Eukaryota</taxon>
        <taxon>Metazoa</taxon>
        <taxon>Spiralia</taxon>
        <taxon>Gnathifera</taxon>
        <taxon>Rotifera</taxon>
        <taxon>Eurotatoria</taxon>
        <taxon>Bdelloidea</taxon>
        <taxon>Adinetida</taxon>
        <taxon>Adinetidae</taxon>
        <taxon>Adineta</taxon>
    </lineage>
</organism>
<gene>
    <name evidence="4" type="ORF">OKA104_LOCUS41072</name>
</gene>
<evidence type="ECO:0000313" key="5">
    <source>
        <dbReference type="Proteomes" id="UP000663881"/>
    </source>
</evidence>
<dbReference type="SUPFAM" id="SSF57196">
    <property type="entry name" value="EGF/Laminin"/>
    <property type="match status" value="1"/>
</dbReference>
<evidence type="ECO:0000259" key="2">
    <source>
        <dbReference type="PROSITE" id="PS50026"/>
    </source>
</evidence>
<accession>A0A820B577</accession>
<comment type="caution">
    <text evidence="4">The sequence shown here is derived from an EMBL/GenBank/DDBJ whole genome shotgun (WGS) entry which is preliminary data.</text>
</comment>
<feature type="disulfide bond" evidence="1">
    <location>
        <begin position="131"/>
        <end position="140"/>
    </location>
</feature>
<sequence length="257" mass="26674">SISITYVPSDGTTTVERKNGQTDSTNPGINKCGSFTLQTDEKIISINGKSDTLVDSLQFVTNKGRTIPNSRCGGNGGYAFNETKVGYYVSYISGAVGARLDAIKVYWAPFPVCSPSCQNGGTCTASNTCICLSQYTGTKCEIVNNDNKKDGDETDVDCGGSSGKKCAIGKACKVNTDCDNVLCTSGVCQSPSCSDGLKNGGEADVDCGGPCSTKCDNGKTCSSTTDCVSKVCSGNQCQAPMNHDNVMNGDETDVDCG</sequence>
<proteinExistence type="predicted"/>
<reference evidence="4" key="1">
    <citation type="submission" date="2021-02" db="EMBL/GenBank/DDBJ databases">
        <authorList>
            <person name="Nowell W R."/>
        </authorList>
    </citation>
    <scope>NUCLEOTIDE SEQUENCE</scope>
</reference>
<dbReference type="Pfam" id="PF01419">
    <property type="entry name" value="Jacalin"/>
    <property type="match status" value="1"/>
</dbReference>
<dbReference type="PROSITE" id="PS51752">
    <property type="entry name" value="JACALIN_LECTIN"/>
    <property type="match status" value="1"/>
</dbReference>
<protein>
    <recommendedName>
        <fullName evidence="6">EGF-like domain-containing protein</fullName>
    </recommendedName>
</protein>
<name>A0A820B577_9BILA</name>
<dbReference type="SUPFAM" id="SSF51101">
    <property type="entry name" value="Mannose-binding lectins"/>
    <property type="match status" value="1"/>
</dbReference>
<keyword evidence="1" id="KW-1015">Disulfide bond</keyword>
<dbReference type="EMBL" id="CAJOAY010009355">
    <property type="protein sequence ID" value="CAF4202604.1"/>
    <property type="molecule type" value="Genomic_DNA"/>
</dbReference>
<dbReference type="PROSITE" id="PS00022">
    <property type="entry name" value="EGF_1"/>
    <property type="match status" value="1"/>
</dbReference>
<dbReference type="Proteomes" id="UP000663881">
    <property type="component" value="Unassembled WGS sequence"/>
</dbReference>
<evidence type="ECO:0000313" key="4">
    <source>
        <dbReference type="EMBL" id="CAF4202604.1"/>
    </source>
</evidence>
<dbReference type="InterPro" id="IPR036404">
    <property type="entry name" value="Jacalin-like_lectin_dom_sf"/>
</dbReference>
<dbReference type="PROSITE" id="PS50026">
    <property type="entry name" value="EGF_3"/>
    <property type="match status" value="1"/>
</dbReference>
<evidence type="ECO:0008006" key="6">
    <source>
        <dbReference type="Google" id="ProtNLM"/>
    </source>
</evidence>